<organism evidence="1 2">
    <name type="scientific">Hyaloperonospora arabidopsidis (strain Emoy2)</name>
    <name type="common">Downy mildew agent</name>
    <name type="synonym">Peronospora arabidopsidis</name>
    <dbReference type="NCBI Taxonomy" id="559515"/>
    <lineage>
        <taxon>Eukaryota</taxon>
        <taxon>Sar</taxon>
        <taxon>Stramenopiles</taxon>
        <taxon>Oomycota</taxon>
        <taxon>Peronosporomycetes</taxon>
        <taxon>Peronosporales</taxon>
        <taxon>Peronosporaceae</taxon>
        <taxon>Hyaloperonospora</taxon>
    </lineage>
</organism>
<accession>M4BNG0</accession>
<dbReference type="VEuPathDB" id="FungiDB:HpaG807948"/>
<keyword evidence="2" id="KW-1185">Reference proteome</keyword>
<reference evidence="2" key="1">
    <citation type="journal article" date="2010" name="Science">
        <title>Signatures of adaptation to obligate biotrophy in the Hyaloperonospora arabidopsidis genome.</title>
        <authorList>
            <person name="Baxter L."/>
            <person name="Tripathy S."/>
            <person name="Ishaque N."/>
            <person name="Boot N."/>
            <person name="Cabral A."/>
            <person name="Kemen E."/>
            <person name="Thines M."/>
            <person name="Ah-Fong A."/>
            <person name="Anderson R."/>
            <person name="Badejoko W."/>
            <person name="Bittner-Eddy P."/>
            <person name="Boore J.L."/>
            <person name="Chibucos M.C."/>
            <person name="Coates M."/>
            <person name="Dehal P."/>
            <person name="Delehaunty K."/>
            <person name="Dong S."/>
            <person name="Downton P."/>
            <person name="Dumas B."/>
            <person name="Fabro G."/>
            <person name="Fronick C."/>
            <person name="Fuerstenberg S.I."/>
            <person name="Fulton L."/>
            <person name="Gaulin E."/>
            <person name="Govers F."/>
            <person name="Hughes L."/>
            <person name="Humphray S."/>
            <person name="Jiang R.H."/>
            <person name="Judelson H."/>
            <person name="Kamoun S."/>
            <person name="Kyung K."/>
            <person name="Meijer H."/>
            <person name="Minx P."/>
            <person name="Morris P."/>
            <person name="Nelson J."/>
            <person name="Phuntumart V."/>
            <person name="Qutob D."/>
            <person name="Rehmany A."/>
            <person name="Rougon-Cardoso A."/>
            <person name="Ryden P."/>
            <person name="Torto-Alalibo T."/>
            <person name="Studholme D."/>
            <person name="Wang Y."/>
            <person name="Win J."/>
            <person name="Wood J."/>
            <person name="Clifton S.W."/>
            <person name="Rogers J."/>
            <person name="Van den Ackerveken G."/>
            <person name="Jones J.D."/>
            <person name="McDowell J.M."/>
            <person name="Beynon J."/>
            <person name="Tyler B.M."/>
        </authorList>
    </citation>
    <scope>NUCLEOTIDE SEQUENCE [LARGE SCALE GENOMIC DNA]</scope>
    <source>
        <strain evidence="2">Emoy2</strain>
    </source>
</reference>
<dbReference type="InParanoid" id="M4BNG0"/>
<evidence type="ECO:0000313" key="1">
    <source>
        <dbReference type="EnsemblProtists" id="HpaP807948"/>
    </source>
</evidence>
<reference evidence="1" key="2">
    <citation type="submission" date="2015-06" db="UniProtKB">
        <authorList>
            <consortium name="EnsemblProtists"/>
        </authorList>
    </citation>
    <scope>IDENTIFICATION</scope>
    <source>
        <strain evidence="1">Emoy2</strain>
    </source>
</reference>
<evidence type="ECO:0000313" key="2">
    <source>
        <dbReference type="Proteomes" id="UP000011713"/>
    </source>
</evidence>
<dbReference type="HOGENOM" id="CLU_2547435_0_0_1"/>
<dbReference type="Proteomes" id="UP000011713">
    <property type="component" value="Unassembled WGS sequence"/>
</dbReference>
<dbReference type="AlphaFoldDB" id="M4BNG0"/>
<dbReference type="EnsemblProtists" id="HpaT807948">
    <property type="protein sequence ID" value="HpaP807948"/>
    <property type="gene ID" value="HpaG807948"/>
</dbReference>
<name>M4BNG0_HYAAE</name>
<dbReference type="EMBL" id="JH598455">
    <property type="status" value="NOT_ANNOTATED_CDS"/>
    <property type="molecule type" value="Genomic_DNA"/>
</dbReference>
<sequence>MPIRTDSRVQVKRTSLILPSQTLHRLSRVIPSVLSPTYLGPDERASWGRHSVYGLYRGEGDQSATASLDAASSTVARLQFFTR</sequence>
<protein>
    <submittedName>
        <fullName evidence="1">Uncharacterized protein</fullName>
    </submittedName>
</protein>
<proteinExistence type="predicted"/>